<gene>
    <name evidence="1" type="ORF">HPB49_020090</name>
</gene>
<dbReference type="Proteomes" id="UP000821865">
    <property type="component" value="Chromosome 9"/>
</dbReference>
<proteinExistence type="predicted"/>
<keyword evidence="2" id="KW-1185">Reference proteome</keyword>
<accession>A0ACB8C565</accession>
<name>A0ACB8C565_DERSI</name>
<evidence type="ECO:0000313" key="1">
    <source>
        <dbReference type="EMBL" id="KAH7933983.1"/>
    </source>
</evidence>
<reference evidence="1" key="1">
    <citation type="submission" date="2020-05" db="EMBL/GenBank/DDBJ databases">
        <title>Large-scale comparative analyses of tick genomes elucidate their genetic diversity and vector capacities.</title>
        <authorList>
            <person name="Jia N."/>
            <person name="Wang J."/>
            <person name="Shi W."/>
            <person name="Du L."/>
            <person name="Sun Y."/>
            <person name="Zhan W."/>
            <person name="Jiang J."/>
            <person name="Wang Q."/>
            <person name="Zhang B."/>
            <person name="Ji P."/>
            <person name="Sakyi L.B."/>
            <person name="Cui X."/>
            <person name="Yuan T."/>
            <person name="Jiang B."/>
            <person name="Yang W."/>
            <person name="Lam T.T.-Y."/>
            <person name="Chang Q."/>
            <person name="Ding S."/>
            <person name="Wang X."/>
            <person name="Zhu J."/>
            <person name="Ruan X."/>
            <person name="Zhao L."/>
            <person name="Wei J."/>
            <person name="Que T."/>
            <person name="Du C."/>
            <person name="Cheng J."/>
            <person name="Dai P."/>
            <person name="Han X."/>
            <person name="Huang E."/>
            <person name="Gao Y."/>
            <person name="Liu J."/>
            <person name="Shao H."/>
            <person name="Ye R."/>
            <person name="Li L."/>
            <person name="Wei W."/>
            <person name="Wang X."/>
            <person name="Wang C."/>
            <person name="Yang T."/>
            <person name="Huo Q."/>
            <person name="Li W."/>
            <person name="Guo W."/>
            <person name="Chen H."/>
            <person name="Zhou L."/>
            <person name="Ni X."/>
            <person name="Tian J."/>
            <person name="Zhou Y."/>
            <person name="Sheng Y."/>
            <person name="Liu T."/>
            <person name="Pan Y."/>
            <person name="Xia L."/>
            <person name="Li J."/>
            <person name="Zhao F."/>
            <person name="Cao W."/>
        </authorList>
    </citation>
    <scope>NUCLEOTIDE SEQUENCE</scope>
    <source>
        <strain evidence="1">Dsil-2018</strain>
    </source>
</reference>
<evidence type="ECO:0000313" key="2">
    <source>
        <dbReference type="Proteomes" id="UP000821865"/>
    </source>
</evidence>
<organism evidence="1 2">
    <name type="scientific">Dermacentor silvarum</name>
    <name type="common">Tick</name>
    <dbReference type="NCBI Taxonomy" id="543639"/>
    <lineage>
        <taxon>Eukaryota</taxon>
        <taxon>Metazoa</taxon>
        <taxon>Ecdysozoa</taxon>
        <taxon>Arthropoda</taxon>
        <taxon>Chelicerata</taxon>
        <taxon>Arachnida</taxon>
        <taxon>Acari</taxon>
        <taxon>Parasitiformes</taxon>
        <taxon>Ixodida</taxon>
        <taxon>Ixodoidea</taxon>
        <taxon>Ixodidae</taxon>
        <taxon>Rhipicephalinae</taxon>
        <taxon>Dermacentor</taxon>
    </lineage>
</organism>
<sequence>MAALPEAPLHTSQTSFSAASRREAQTAGGDSDVRLPYGFGKFQLLIMLGTIVAGATFTLHDESFRLTAGVMDHWCQRPFKFANLSVAEWKQLAIPLDVDGEYSHCTVREPPNGGRAARIVSCTAWEYDLGTYGNNIVSEWNLVCHRRWLVDLARLAYSASCMASLCLFGVAADRVGRRVVVFVAVPVVLVAGVGGGLPRDLHFFVAVRCLVSAAASALLPPLLALTYEVSPTSKIPAYTVATWVVTLLMVPPTLVVTQAVKGGWAVTQLLVMLPTSLLVTLYYTIDESPAWLLVNGRVEEAERVAARAARLNGLPTGSGDLFASQRYLHAREAAPKDPAGPFLLCSKRLWQRTILLTFCWTALTYCYVSFISNEAIFVSLVVNLIDMFLSTCAAILVARFIPRFGFKLSVVTSALVSAATSAVLAAIYTDDETVLRNSLLLVMRMAGNVSLMFFITLAVNCYPVSIHCTALGAGLAFSRLGDTLAQMVPRLLRGRHAEVHLAVAAILMTLFAAATEFLPPEADWKLARSVTHVKSTVTTDHTGEELRHELQHTLVPLPKKRLHGRRSSRRDKNQLSLDEQHSTHSISRSTLRDF</sequence>
<dbReference type="EMBL" id="CM023478">
    <property type="protein sequence ID" value="KAH7933983.1"/>
    <property type="molecule type" value="Genomic_DNA"/>
</dbReference>
<protein>
    <submittedName>
        <fullName evidence="1">Uncharacterized protein</fullName>
    </submittedName>
</protein>
<comment type="caution">
    <text evidence="1">The sequence shown here is derived from an EMBL/GenBank/DDBJ whole genome shotgun (WGS) entry which is preliminary data.</text>
</comment>